<dbReference type="InterPro" id="IPR027417">
    <property type="entry name" value="P-loop_NTPase"/>
</dbReference>
<evidence type="ECO:0000256" key="4">
    <source>
        <dbReference type="ARBA" id="ARBA00023134"/>
    </source>
</evidence>
<feature type="non-terminal residue" evidence="5">
    <location>
        <position position="1"/>
    </location>
</feature>
<dbReference type="Pfam" id="PF00071">
    <property type="entry name" value="Ras"/>
    <property type="match status" value="1"/>
</dbReference>
<evidence type="ECO:0000256" key="2">
    <source>
        <dbReference type="ARBA" id="ARBA00022741"/>
    </source>
</evidence>
<keyword evidence="2" id="KW-0547">Nucleotide-binding</keyword>
<feature type="non-terminal residue" evidence="5">
    <location>
        <position position="182"/>
    </location>
</feature>
<dbReference type="GO" id="GO:0005634">
    <property type="term" value="C:nucleus"/>
    <property type="evidence" value="ECO:0007669"/>
    <property type="project" value="TreeGrafter"/>
</dbReference>
<dbReference type="EMBL" id="JAJJHW010001127">
    <property type="protein sequence ID" value="KAH8378441.1"/>
    <property type="molecule type" value="Genomic_DNA"/>
</dbReference>
<gene>
    <name evidence="5" type="ORF">KR093_011360</name>
</gene>
<dbReference type="GO" id="GO:0005737">
    <property type="term" value="C:cytoplasm"/>
    <property type="evidence" value="ECO:0007669"/>
    <property type="project" value="TreeGrafter"/>
</dbReference>
<dbReference type="GO" id="GO:0003924">
    <property type="term" value="F:GTPase activity"/>
    <property type="evidence" value="ECO:0007669"/>
    <property type="project" value="InterPro"/>
</dbReference>
<dbReference type="SMART" id="SM00175">
    <property type="entry name" value="RAB"/>
    <property type="match status" value="1"/>
</dbReference>
<keyword evidence="4" id="KW-0342">GTP-binding</keyword>
<dbReference type="GO" id="GO:0000054">
    <property type="term" value="P:ribosomal subunit export from nucleus"/>
    <property type="evidence" value="ECO:0007669"/>
    <property type="project" value="TreeGrafter"/>
</dbReference>
<dbReference type="PANTHER" id="PTHR24071">
    <property type="entry name" value="RAN GTPASE"/>
    <property type="match status" value="1"/>
</dbReference>
<keyword evidence="3" id="KW-0653">Protein transport</keyword>
<dbReference type="SUPFAM" id="SSF52540">
    <property type="entry name" value="P-loop containing nucleoside triphosphate hydrolases"/>
    <property type="match status" value="1"/>
</dbReference>
<protein>
    <submittedName>
        <fullName evidence="5">Uncharacterized protein</fullName>
    </submittedName>
</protein>
<name>A0AAD4K981_9MUSC</name>
<dbReference type="SMART" id="SM00173">
    <property type="entry name" value="RAS"/>
    <property type="match status" value="1"/>
</dbReference>
<dbReference type="Gene3D" id="3.40.50.300">
    <property type="entry name" value="P-loop containing nucleotide triphosphate hydrolases"/>
    <property type="match status" value="1"/>
</dbReference>
<evidence type="ECO:0000256" key="1">
    <source>
        <dbReference type="ARBA" id="ARBA00022448"/>
    </source>
</evidence>
<dbReference type="InterPro" id="IPR001806">
    <property type="entry name" value="Small_GTPase"/>
</dbReference>
<keyword evidence="1" id="KW-0813">Transport</keyword>
<dbReference type="PRINTS" id="PR00449">
    <property type="entry name" value="RASTRNSFRMNG"/>
</dbReference>
<dbReference type="PROSITE" id="PS51419">
    <property type="entry name" value="RAB"/>
    <property type="match status" value="1"/>
</dbReference>
<dbReference type="PANTHER" id="PTHR24071:SF0">
    <property type="entry name" value="GTP-BINDING NUCLEAR PROTEIN RAN"/>
    <property type="match status" value="1"/>
</dbReference>
<dbReference type="SMART" id="SM00176">
    <property type="entry name" value="RAN"/>
    <property type="match status" value="1"/>
</dbReference>
<evidence type="ECO:0000313" key="6">
    <source>
        <dbReference type="Proteomes" id="UP001200034"/>
    </source>
</evidence>
<evidence type="ECO:0000313" key="5">
    <source>
        <dbReference type="EMBL" id="KAH8378441.1"/>
    </source>
</evidence>
<reference evidence="5" key="1">
    <citation type="journal article" date="2021" name="Mol. Ecol. Resour.">
        <title>Phylogenomic analyses of the genus Drosophila reveals genomic signals of climate adaptation.</title>
        <authorList>
            <person name="Li F."/>
            <person name="Rane R.V."/>
            <person name="Luria V."/>
            <person name="Xiong Z."/>
            <person name="Chen J."/>
            <person name="Li Z."/>
            <person name="Catullo R.A."/>
            <person name="Griffin P.C."/>
            <person name="Schiffer M."/>
            <person name="Pearce S."/>
            <person name="Lee S.F."/>
            <person name="McElroy K."/>
            <person name="Stocker A."/>
            <person name="Shirriffs J."/>
            <person name="Cockerell F."/>
            <person name="Coppin C."/>
            <person name="Sgro C.M."/>
            <person name="Karger A."/>
            <person name="Cain J.W."/>
            <person name="Weber J.A."/>
            <person name="Santpere G."/>
            <person name="Kirschner M.W."/>
            <person name="Hoffmann A.A."/>
            <person name="Oakeshott J.G."/>
            <person name="Zhang G."/>
        </authorList>
    </citation>
    <scope>NUCLEOTIDE SEQUENCE</scope>
    <source>
        <strain evidence="5">BGI-SZ-2011g</strain>
    </source>
</reference>
<organism evidence="5 6">
    <name type="scientific">Drosophila rubida</name>
    <dbReference type="NCBI Taxonomy" id="30044"/>
    <lineage>
        <taxon>Eukaryota</taxon>
        <taxon>Metazoa</taxon>
        <taxon>Ecdysozoa</taxon>
        <taxon>Arthropoda</taxon>
        <taxon>Hexapoda</taxon>
        <taxon>Insecta</taxon>
        <taxon>Pterygota</taxon>
        <taxon>Neoptera</taxon>
        <taxon>Endopterygota</taxon>
        <taxon>Diptera</taxon>
        <taxon>Brachycera</taxon>
        <taxon>Muscomorpha</taxon>
        <taxon>Ephydroidea</taxon>
        <taxon>Drosophilidae</taxon>
        <taxon>Drosophila</taxon>
    </lineage>
</organism>
<sequence>LKPSLSSKDTYKCLLLGDSGVGKSSFVRRHATGQFKDTHEPTRGVLVHTLLLPTNYQDLALELWEVAGEDRHGGLCDGYYFYAKCAIIMFDLSAESTAINVARWLRSFWEICGKQLPAVICGNKAELERMPVQLRCRQQANVDYCEVSACAAWNLEAPLELLCRQLLQRKNVTLISQPTLSP</sequence>
<comment type="caution">
    <text evidence="5">The sequence shown here is derived from an EMBL/GenBank/DDBJ whole genome shotgun (WGS) entry which is preliminary data.</text>
</comment>
<dbReference type="AlphaFoldDB" id="A0AAD4K981"/>
<evidence type="ECO:0000256" key="3">
    <source>
        <dbReference type="ARBA" id="ARBA00022927"/>
    </source>
</evidence>
<dbReference type="GO" id="GO:0005525">
    <property type="term" value="F:GTP binding"/>
    <property type="evidence" value="ECO:0007669"/>
    <property type="project" value="UniProtKB-KW"/>
</dbReference>
<proteinExistence type="predicted"/>
<dbReference type="InterPro" id="IPR002041">
    <property type="entry name" value="Ran_GTPase"/>
</dbReference>
<dbReference type="Proteomes" id="UP001200034">
    <property type="component" value="Unassembled WGS sequence"/>
</dbReference>
<accession>A0AAD4K981</accession>
<keyword evidence="6" id="KW-1185">Reference proteome</keyword>
<dbReference type="GO" id="GO:0006606">
    <property type="term" value="P:protein import into nucleus"/>
    <property type="evidence" value="ECO:0007669"/>
    <property type="project" value="TreeGrafter"/>
</dbReference>